<accession>A0ABW2LET5</accession>
<dbReference type="PANTHER" id="PTHR24096">
    <property type="entry name" value="LONG-CHAIN-FATTY-ACID--COA LIGASE"/>
    <property type="match status" value="1"/>
</dbReference>
<dbReference type="EMBL" id="JBHTCJ010000001">
    <property type="protein sequence ID" value="MFC7340061.1"/>
    <property type="molecule type" value="Genomic_DNA"/>
</dbReference>
<feature type="domain" description="AMP-dependent synthetase/ligase" evidence="1">
    <location>
        <begin position="6"/>
        <end position="366"/>
    </location>
</feature>
<dbReference type="InterPro" id="IPR045851">
    <property type="entry name" value="AMP-bd_C_sf"/>
</dbReference>
<dbReference type="Gene3D" id="3.40.50.12780">
    <property type="entry name" value="N-terminal domain of ligase-like"/>
    <property type="match status" value="1"/>
</dbReference>
<comment type="caution">
    <text evidence="3">The sequence shown here is derived from an EMBL/GenBank/DDBJ whole genome shotgun (WGS) entry which is preliminary data.</text>
</comment>
<organism evidence="3 4">
    <name type="scientific">Saccharopolyspora griseoalba</name>
    <dbReference type="NCBI Taxonomy" id="1431848"/>
    <lineage>
        <taxon>Bacteria</taxon>
        <taxon>Bacillati</taxon>
        <taxon>Actinomycetota</taxon>
        <taxon>Actinomycetes</taxon>
        <taxon>Pseudonocardiales</taxon>
        <taxon>Pseudonocardiaceae</taxon>
        <taxon>Saccharopolyspora</taxon>
    </lineage>
</organism>
<dbReference type="InterPro" id="IPR000873">
    <property type="entry name" value="AMP-dep_synth/lig_dom"/>
</dbReference>
<dbReference type="PROSITE" id="PS00455">
    <property type="entry name" value="AMP_BINDING"/>
    <property type="match status" value="1"/>
</dbReference>
<dbReference type="SUPFAM" id="SSF56801">
    <property type="entry name" value="Acetyl-CoA synthetase-like"/>
    <property type="match status" value="1"/>
</dbReference>
<dbReference type="Proteomes" id="UP001596504">
    <property type="component" value="Unassembled WGS sequence"/>
</dbReference>
<evidence type="ECO:0000313" key="3">
    <source>
        <dbReference type="EMBL" id="MFC7340061.1"/>
    </source>
</evidence>
<evidence type="ECO:0000259" key="2">
    <source>
        <dbReference type="Pfam" id="PF13193"/>
    </source>
</evidence>
<proteinExistence type="predicted"/>
<dbReference type="InterPro" id="IPR042099">
    <property type="entry name" value="ANL_N_sf"/>
</dbReference>
<reference evidence="4" key="1">
    <citation type="journal article" date="2019" name="Int. J. Syst. Evol. Microbiol.">
        <title>The Global Catalogue of Microorganisms (GCM) 10K type strain sequencing project: providing services to taxonomists for standard genome sequencing and annotation.</title>
        <authorList>
            <consortium name="The Broad Institute Genomics Platform"/>
            <consortium name="The Broad Institute Genome Sequencing Center for Infectious Disease"/>
            <person name="Wu L."/>
            <person name="Ma J."/>
        </authorList>
    </citation>
    <scope>NUCLEOTIDE SEQUENCE [LARGE SCALE GENOMIC DNA]</scope>
    <source>
        <strain evidence="4">WLHS5</strain>
    </source>
</reference>
<evidence type="ECO:0000313" key="4">
    <source>
        <dbReference type="Proteomes" id="UP001596504"/>
    </source>
</evidence>
<dbReference type="InterPro" id="IPR020845">
    <property type="entry name" value="AMP-binding_CS"/>
</dbReference>
<protein>
    <submittedName>
        <fullName evidence="3">Acyl-CoA synthetase</fullName>
    </submittedName>
</protein>
<gene>
    <name evidence="3" type="ORF">ACFQRI_01460</name>
</gene>
<name>A0ABW2LET5_9PSEU</name>
<dbReference type="InterPro" id="IPR025110">
    <property type="entry name" value="AMP-bd_C"/>
</dbReference>
<sequence>MYPGVHAANTPDKPAVIMAGSGAVTTYRELDDRSLRLANALRAAGLGEGDVVALLSDNDPRAFEVYWAAVRSGMYITAVNSHLQPDEIAYVVGDSGAGALVVSAALGELAEQVAERIDRPPVMLAFGGAVRGFDDCADVLRTASAEVPAVQPCGLDLLYSSGTTGRPKGIKPELPDRQVHEPGNILVELLRGFFGFDDGTVYLSPAPVYHAAPLRYCAGTHALGGTVVMMEHFEPEAALRAVERYRVTHSQWVPTMFVRMLKLDESVRAGYDLSSHRLAVHAAAPCPIEVKRAMIDWWGPILLEYYASTEGIGMTLIDSSAWLDKPGSVGRSVSGVVHVCDDEGAELPAGEVGAIYFEQEEITFRYLGDEEKTRRSRHPEHEHWATTGDLGYLDEDGFLFLTDRKAFMIISGGVNIYPQEVENELALHPAITDVAVFGVPDAEMGEAVKAVVQPAPGSRPGPELEREIIEHVRARLAHYKAPSSVDFLDELPRTPTGKLVKGELKARYSRSR</sequence>
<keyword evidence="4" id="KW-1185">Reference proteome</keyword>
<evidence type="ECO:0000259" key="1">
    <source>
        <dbReference type="Pfam" id="PF00501"/>
    </source>
</evidence>
<dbReference type="RefSeq" id="WP_380663298.1">
    <property type="nucleotide sequence ID" value="NZ_JBHTCJ010000001.1"/>
</dbReference>
<dbReference type="Gene3D" id="3.30.300.30">
    <property type="match status" value="1"/>
</dbReference>
<dbReference type="PANTHER" id="PTHR24096:SF323">
    <property type="entry name" value="BLR3536 PROTEIN"/>
    <property type="match status" value="1"/>
</dbReference>
<dbReference type="Pfam" id="PF00501">
    <property type="entry name" value="AMP-binding"/>
    <property type="match status" value="1"/>
</dbReference>
<dbReference type="Pfam" id="PF13193">
    <property type="entry name" value="AMP-binding_C"/>
    <property type="match status" value="1"/>
</dbReference>
<feature type="domain" description="AMP-binding enzyme C-terminal" evidence="2">
    <location>
        <begin position="420"/>
        <end position="498"/>
    </location>
</feature>